<evidence type="ECO:0000313" key="6">
    <source>
        <dbReference type="EMBL" id="HIX82259.1"/>
    </source>
</evidence>
<dbReference type="AlphaFoldDB" id="A0A9D2BNZ8"/>
<sequence length="282" mass="32515">MIDTNLLYYLIAVYEAGNLTKAAKRLHLSQQALGRSMKKIEDELQVSLFNRTKNKIELNSYGQIAVDYAYKIINQISEMEDTIKTLEKQNRTIAIGSCAPRPLNNLCNIITSLFDTISLTLEINASNDELISGLFNETYQLIILTNKLKDDRVICKLWGKEELYFSLPVDHPLASKETLSFKDIDGETLILYKNIGFWKNLVTSSMPNTHFIIEENRDNFIKLIQRSDFICFSSDLAIKKEGQIENRIIKKINDNDAIIPFYIACLKKNYTKYQTIFDQLDK</sequence>
<dbReference type="CDD" id="cd05466">
    <property type="entry name" value="PBP2_LTTR_substrate"/>
    <property type="match status" value="1"/>
</dbReference>
<organism evidence="6 7">
    <name type="scientific">Candidatus Erysipelatoclostridium merdavium</name>
    <dbReference type="NCBI Taxonomy" id="2838566"/>
    <lineage>
        <taxon>Bacteria</taxon>
        <taxon>Bacillati</taxon>
        <taxon>Bacillota</taxon>
        <taxon>Erysipelotrichia</taxon>
        <taxon>Erysipelotrichales</taxon>
        <taxon>Erysipelotrichales incertae sedis</taxon>
    </lineage>
</organism>
<dbReference type="PANTHER" id="PTHR30126:SF40">
    <property type="entry name" value="HTH-TYPE TRANSCRIPTIONAL REGULATOR GLTR"/>
    <property type="match status" value="1"/>
</dbReference>
<protein>
    <submittedName>
        <fullName evidence="6">LysR family transcriptional regulator</fullName>
    </submittedName>
</protein>
<dbReference type="GO" id="GO:0000976">
    <property type="term" value="F:transcription cis-regulatory region binding"/>
    <property type="evidence" value="ECO:0007669"/>
    <property type="project" value="TreeGrafter"/>
</dbReference>
<accession>A0A9D2BNZ8</accession>
<name>A0A9D2BNZ8_9FIRM</name>
<reference evidence="6" key="2">
    <citation type="submission" date="2021-04" db="EMBL/GenBank/DDBJ databases">
        <authorList>
            <person name="Gilroy R."/>
        </authorList>
    </citation>
    <scope>NUCLEOTIDE SEQUENCE</scope>
    <source>
        <strain evidence="6">ChiGjej1B1-14440</strain>
    </source>
</reference>
<feature type="domain" description="HTH lysR-type" evidence="5">
    <location>
        <begin position="2"/>
        <end position="59"/>
    </location>
</feature>
<dbReference type="Gene3D" id="3.40.190.290">
    <property type="match status" value="1"/>
</dbReference>
<dbReference type="Proteomes" id="UP000886724">
    <property type="component" value="Unassembled WGS sequence"/>
</dbReference>
<evidence type="ECO:0000256" key="2">
    <source>
        <dbReference type="ARBA" id="ARBA00023015"/>
    </source>
</evidence>
<dbReference type="SUPFAM" id="SSF46785">
    <property type="entry name" value="Winged helix' DNA-binding domain"/>
    <property type="match status" value="1"/>
</dbReference>
<dbReference type="GO" id="GO:0003700">
    <property type="term" value="F:DNA-binding transcription factor activity"/>
    <property type="evidence" value="ECO:0007669"/>
    <property type="project" value="InterPro"/>
</dbReference>
<dbReference type="InterPro" id="IPR036388">
    <property type="entry name" value="WH-like_DNA-bd_sf"/>
</dbReference>
<evidence type="ECO:0000256" key="1">
    <source>
        <dbReference type="ARBA" id="ARBA00009437"/>
    </source>
</evidence>
<evidence type="ECO:0000256" key="3">
    <source>
        <dbReference type="ARBA" id="ARBA00023125"/>
    </source>
</evidence>
<evidence type="ECO:0000259" key="5">
    <source>
        <dbReference type="PROSITE" id="PS50931"/>
    </source>
</evidence>
<reference evidence="6" key="1">
    <citation type="journal article" date="2021" name="PeerJ">
        <title>Extensive microbial diversity within the chicken gut microbiome revealed by metagenomics and culture.</title>
        <authorList>
            <person name="Gilroy R."/>
            <person name="Ravi A."/>
            <person name="Getino M."/>
            <person name="Pursley I."/>
            <person name="Horton D.L."/>
            <person name="Alikhan N.F."/>
            <person name="Baker D."/>
            <person name="Gharbi K."/>
            <person name="Hall N."/>
            <person name="Watson M."/>
            <person name="Adriaenssens E.M."/>
            <person name="Foster-Nyarko E."/>
            <person name="Jarju S."/>
            <person name="Secka A."/>
            <person name="Antonio M."/>
            <person name="Oren A."/>
            <person name="Chaudhuri R.R."/>
            <person name="La Ragione R."/>
            <person name="Hildebrand F."/>
            <person name="Pallen M.J."/>
        </authorList>
    </citation>
    <scope>NUCLEOTIDE SEQUENCE</scope>
    <source>
        <strain evidence="6">ChiGjej1B1-14440</strain>
    </source>
</reference>
<comment type="similarity">
    <text evidence="1">Belongs to the LysR transcriptional regulatory family.</text>
</comment>
<gene>
    <name evidence="6" type="ORF">H9980_09875</name>
</gene>
<keyword evidence="2" id="KW-0805">Transcription regulation</keyword>
<dbReference type="Pfam" id="PF00126">
    <property type="entry name" value="HTH_1"/>
    <property type="match status" value="1"/>
</dbReference>
<dbReference type="Gene3D" id="1.10.10.10">
    <property type="entry name" value="Winged helix-like DNA-binding domain superfamily/Winged helix DNA-binding domain"/>
    <property type="match status" value="1"/>
</dbReference>
<comment type="caution">
    <text evidence="6">The sequence shown here is derived from an EMBL/GenBank/DDBJ whole genome shotgun (WGS) entry which is preliminary data.</text>
</comment>
<keyword evidence="3" id="KW-0238">DNA-binding</keyword>
<dbReference type="EMBL" id="DXET01000222">
    <property type="protein sequence ID" value="HIX82259.1"/>
    <property type="molecule type" value="Genomic_DNA"/>
</dbReference>
<evidence type="ECO:0000313" key="7">
    <source>
        <dbReference type="Proteomes" id="UP000886724"/>
    </source>
</evidence>
<keyword evidence="4" id="KW-0804">Transcription</keyword>
<dbReference type="PANTHER" id="PTHR30126">
    <property type="entry name" value="HTH-TYPE TRANSCRIPTIONAL REGULATOR"/>
    <property type="match status" value="1"/>
</dbReference>
<proteinExistence type="inferred from homology"/>
<dbReference type="PRINTS" id="PR00039">
    <property type="entry name" value="HTHLYSR"/>
</dbReference>
<dbReference type="SUPFAM" id="SSF53850">
    <property type="entry name" value="Periplasmic binding protein-like II"/>
    <property type="match status" value="1"/>
</dbReference>
<dbReference type="PROSITE" id="PS50931">
    <property type="entry name" value="HTH_LYSR"/>
    <property type="match status" value="1"/>
</dbReference>
<dbReference type="Pfam" id="PF03466">
    <property type="entry name" value="LysR_substrate"/>
    <property type="match status" value="1"/>
</dbReference>
<dbReference type="InterPro" id="IPR005119">
    <property type="entry name" value="LysR_subst-bd"/>
</dbReference>
<dbReference type="InterPro" id="IPR000847">
    <property type="entry name" value="LysR_HTH_N"/>
</dbReference>
<dbReference type="InterPro" id="IPR036390">
    <property type="entry name" value="WH_DNA-bd_sf"/>
</dbReference>
<evidence type="ECO:0000256" key="4">
    <source>
        <dbReference type="ARBA" id="ARBA00023163"/>
    </source>
</evidence>